<gene>
    <name evidence="1" type="ORF">STAS_20107</name>
</gene>
<evidence type="ECO:0000313" key="2">
    <source>
        <dbReference type="Proteomes" id="UP000325081"/>
    </source>
</evidence>
<protein>
    <submittedName>
        <fullName evidence="1">Glycerol-3-phosphate dehydrogenase [NAD(P)+]</fullName>
    </submittedName>
</protein>
<name>A0A5A7QEC1_STRAF</name>
<comment type="caution">
    <text evidence="1">The sequence shown here is derived from an EMBL/GenBank/DDBJ whole genome shotgun (WGS) entry which is preliminary data.</text>
</comment>
<dbReference type="EMBL" id="BKCP01006538">
    <property type="protein sequence ID" value="GER43266.1"/>
    <property type="molecule type" value="Genomic_DNA"/>
</dbReference>
<organism evidence="1 2">
    <name type="scientific">Striga asiatica</name>
    <name type="common">Asiatic witchweed</name>
    <name type="synonym">Buchnera asiatica</name>
    <dbReference type="NCBI Taxonomy" id="4170"/>
    <lineage>
        <taxon>Eukaryota</taxon>
        <taxon>Viridiplantae</taxon>
        <taxon>Streptophyta</taxon>
        <taxon>Embryophyta</taxon>
        <taxon>Tracheophyta</taxon>
        <taxon>Spermatophyta</taxon>
        <taxon>Magnoliopsida</taxon>
        <taxon>eudicotyledons</taxon>
        <taxon>Gunneridae</taxon>
        <taxon>Pentapetalae</taxon>
        <taxon>asterids</taxon>
        <taxon>lamiids</taxon>
        <taxon>Lamiales</taxon>
        <taxon>Orobanchaceae</taxon>
        <taxon>Buchnereae</taxon>
        <taxon>Striga</taxon>
    </lineage>
</organism>
<proteinExistence type="predicted"/>
<reference evidence="2" key="1">
    <citation type="journal article" date="2019" name="Curr. Biol.">
        <title>Genome Sequence of Striga asiatica Provides Insight into the Evolution of Plant Parasitism.</title>
        <authorList>
            <person name="Yoshida S."/>
            <person name="Kim S."/>
            <person name="Wafula E.K."/>
            <person name="Tanskanen J."/>
            <person name="Kim Y.M."/>
            <person name="Honaas L."/>
            <person name="Yang Z."/>
            <person name="Spallek T."/>
            <person name="Conn C.E."/>
            <person name="Ichihashi Y."/>
            <person name="Cheong K."/>
            <person name="Cui S."/>
            <person name="Der J.P."/>
            <person name="Gundlach H."/>
            <person name="Jiao Y."/>
            <person name="Hori C."/>
            <person name="Ishida J.K."/>
            <person name="Kasahara H."/>
            <person name="Kiba T."/>
            <person name="Kim M.S."/>
            <person name="Koo N."/>
            <person name="Laohavisit A."/>
            <person name="Lee Y.H."/>
            <person name="Lumba S."/>
            <person name="McCourt P."/>
            <person name="Mortimer J.C."/>
            <person name="Mutuku J.M."/>
            <person name="Nomura T."/>
            <person name="Sasaki-Sekimoto Y."/>
            <person name="Seto Y."/>
            <person name="Wang Y."/>
            <person name="Wakatake T."/>
            <person name="Sakakibara H."/>
            <person name="Demura T."/>
            <person name="Yamaguchi S."/>
            <person name="Yoneyama K."/>
            <person name="Manabe R.I."/>
            <person name="Nelson D.C."/>
            <person name="Schulman A.H."/>
            <person name="Timko M.P."/>
            <person name="dePamphilis C.W."/>
            <person name="Choi D."/>
            <person name="Shirasu K."/>
        </authorList>
    </citation>
    <scope>NUCLEOTIDE SEQUENCE [LARGE SCALE GENOMIC DNA]</scope>
    <source>
        <strain evidence="2">cv. UVA1</strain>
    </source>
</reference>
<keyword evidence="2" id="KW-1185">Reference proteome</keyword>
<evidence type="ECO:0000313" key="1">
    <source>
        <dbReference type="EMBL" id="GER43266.1"/>
    </source>
</evidence>
<sequence length="319" mass="36778">MGSSVTKRRDRSSSYKRSSLQKPELQALVLQSSSLDEWEIGSLFFNSEEMRNETITGDNLLDGVWVPNLFKWCFGGWTIACQLAPLIYLSMYVYGSASHSTSSGQIAYHDLARMPSESLSNFYNTLTGTFRNHWAALPHIHAGRRLILRRRLHRRSNHSPRRSIHHLPPQAAVVRHRRVPGLRDHPKALRISRRLRDHVVHLHLQLRLLVAVDLRWHPRDCVISLSRHSGQRPRNRRRVVRTRWRWDHVNRLLLVDGGCCWVESAGDLVLHPVGNPAVNRRRRESLRRPVVLASNGHPAEIIITLPLVNSMLLLKPQPL</sequence>
<accession>A0A5A7QEC1</accession>
<dbReference type="Proteomes" id="UP000325081">
    <property type="component" value="Unassembled WGS sequence"/>
</dbReference>
<dbReference type="AlphaFoldDB" id="A0A5A7QEC1"/>